<evidence type="ECO:0000256" key="2">
    <source>
        <dbReference type="SAM" id="SignalP"/>
    </source>
</evidence>
<comment type="caution">
    <text evidence="3">The sequence shown here is derived from an EMBL/GenBank/DDBJ whole genome shotgun (WGS) entry which is preliminary data.</text>
</comment>
<proteinExistence type="predicted"/>
<name>A0A242N589_CABSO</name>
<feature type="signal peptide" evidence="2">
    <location>
        <begin position="1"/>
        <end position="26"/>
    </location>
</feature>
<protein>
    <submittedName>
        <fullName evidence="3">Uncharacterized protein</fullName>
    </submittedName>
</protein>
<feature type="region of interest" description="Disordered" evidence="1">
    <location>
        <begin position="64"/>
        <end position="92"/>
    </location>
</feature>
<dbReference type="RefSeq" id="WP_062172302.1">
    <property type="nucleotide sequence ID" value="NZ_MSRG01000049.1"/>
</dbReference>
<feature type="compositionally biased region" description="Basic and acidic residues" evidence="1">
    <location>
        <begin position="76"/>
        <end position="92"/>
    </location>
</feature>
<organism evidence="3 4">
    <name type="scientific">Caballeronia sordidicola</name>
    <name type="common">Burkholderia sordidicola</name>
    <dbReference type="NCBI Taxonomy" id="196367"/>
    <lineage>
        <taxon>Bacteria</taxon>
        <taxon>Pseudomonadati</taxon>
        <taxon>Pseudomonadota</taxon>
        <taxon>Betaproteobacteria</taxon>
        <taxon>Burkholderiales</taxon>
        <taxon>Burkholderiaceae</taxon>
        <taxon>Caballeronia</taxon>
    </lineage>
</organism>
<dbReference type="Proteomes" id="UP000195221">
    <property type="component" value="Unassembled WGS sequence"/>
</dbReference>
<sequence length="92" mass="9941">MFQITALSRFVLMATSLFALGSLAHAESRMAATSVDPGIYSGAPFAYRSDGAIMSAVPDQPADNRIFSPVSNMGDMHPRQPGPDHPRLRHDL</sequence>
<accession>A0A242N589</accession>
<reference evidence="3 4" key="1">
    <citation type="submission" date="2017-03" db="EMBL/GenBank/DDBJ databases">
        <title>Genome analysis of strain PAMC 26577.</title>
        <authorList>
            <person name="Oh H.-M."/>
            <person name="Yang J.-A."/>
        </authorList>
    </citation>
    <scope>NUCLEOTIDE SEQUENCE [LARGE SCALE GENOMIC DNA]</scope>
    <source>
        <strain evidence="3 4">PAMC 26577</strain>
    </source>
</reference>
<dbReference type="AlphaFoldDB" id="A0A242N589"/>
<dbReference type="EMBL" id="NBTZ01000022">
    <property type="protein sequence ID" value="OTP78732.1"/>
    <property type="molecule type" value="Genomic_DNA"/>
</dbReference>
<evidence type="ECO:0000256" key="1">
    <source>
        <dbReference type="SAM" id="MobiDB-lite"/>
    </source>
</evidence>
<feature type="chain" id="PRO_5011234844" evidence="2">
    <location>
        <begin position="27"/>
        <end position="92"/>
    </location>
</feature>
<gene>
    <name evidence="3" type="ORF">PAMC26577_03835</name>
</gene>
<keyword evidence="2" id="KW-0732">Signal</keyword>
<evidence type="ECO:0000313" key="3">
    <source>
        <dbReference type="EMBL" id="OTP78732.1"/>
    </source>
</evidence>
<evidence type="ECO:0000313" key="4">
    <source>
        <dbReference type="Proteomes" id="UP000195221"/>
    </source>
</evidence>